<gene>
    <name evidence="3" type="ORF">PRUPE_1G199000</name>
</gene>
<dbReference type="PANTHER" id="PTHR36339:SF2">
    <property type="entry name" value="F23A5.5"/>
    <property type="match status" value="1"/>
</dbReference>
<dbReference type="STRING" id="3760.A0A251R0F2"/>
<keyword evidence="2" id="KW-1133">Transmembrane helix</keyword>
<dbReference type="Gramene" id="ONI29453">
    <property type="protein sequence ID" value="ONI29453"/>
    <property type="gene ID" value="PRUPE_1G199000"/>
</dbReference>
<reference evidence="3 4" key="1">
    <citation type="journal article" date="2013" name="Nat. Genet.">
        <title>The high-quality draft genome of peach (Prunus persica) identifies unique patterns of genetic diversity, domestication and genome evolution.</title>
        <authorList>
            <consortium name="International Peach Genome Initiative"/>
            <person name="Verde I."/>
            <person name="Abbott A.G."/>
            <person name="Scalabrin S."/>
            <person name="Jung S."/>
            <person name="Shu S."/>
            <person name="Marroni F."/>
            <person name="Zhebentyayeva T."/>
            <person name="Dettori M.T."/>
            <person name="Grimwood J."/>
            <person name="Cattonaro F."/>
            <person name="Zuccolo A."/>
            <person name="Rossini L."/>
            <person name="Jenkins J."/>
            <person name="Vendramin E."/>
            <person name="Meisel L.A."/>
            <person name="Decroocq V."/>
            <person name="Sosinski B."/>
            <person name="Prochnik S."/>
            <person name="Mitros T."/>
            <person name="Policriti A."/>
            <person name="Cipriani G."/>
            <person name="Dondini L."/>
            <person name="Ficklin S."/>
            <person name="Goodstein D.M."/>
            <person name="Xuan P."/>
            <person name="Del Fabbro C."/>
            <person name="Aramini V."/>
            <person name="Copetti D."/>
            <person name="Gonzalez S."/>
            <person name="Horner D.S."/>
            <person name="Falchi R."/>
            <person name="Lucas S."/>
            <person name="Mica E."/>
            <person name="Maldonado J."/>
            <person name="Lazzari B."/>
            <person name="Bielenberg D."/>
            <person name="Pirona R."/>
            <person name="Miculan M."/>
            <person name="Barakat A."/>
            <person name="Testolin R."/>
            <person name="Stella A."/>
            <person name="Tartarini S."/>
            <person name="Tonutti P."/>
            <person name="Arus P."/>
            <person name="Orellana A."/>
            <person name="Wells C."/>
            <person name="Main D."/>
            <person name="Vizzotto G."/>
            <person name="Silva H."/>
            <person name="Salamini F."/>
            <person name="Schmutz J."/>
            <person name="Morgante M."/>
            <person name="Rokhsar D.S."/>
        </authorList>
    </citation>
    <scope>NUCLEOTIDE SEQUENCE [LARGE SCALE GENOMIC DNA]</scope>
    <source>
        <strain evidence="4">cv. Nemared</strain>
    </source>
</reference>
<name>A0A251R0F2_PRUPE</name>
<evidence type="ECO:0000313" key="3">
    <source>
        <dbReference type="EMBL" id="ONI29453.1"/>
    </source>
</evidence>
<evidence type="ECO:0000256" key="2">
    <source>
        <dbReference type="SAM" id="Phobius"/>
    </source>
</evidence>
<dbReference type="AlphaFoldDB" id="A0A251R0F2"/>
<keyword evidence="2" id="KW-0812">Transmembrane</keyword>
<accession>A0A251R0F2</accession>
<feature type="compositionally biased region" description="Basic and acidic residues" evidence="1">
    <location>
        <begin position="61"/>
        <end position="80"/>
    </location>
</feature>
<keyword evidence="4" id="KW-1185">Reference proteome</keyword>
<feature type="region of interest" description="Disordered" evidence="1">
    <location>
        <begin position="58"/>
        <end position="80"/>
    </location>
</feature>
<dbReference type="PANTHER" id="PTHR36339">
    <property type="entry name" value="F23A5.5"/>
    <property type="match status" value="1"/>
</dbReference>
<sequence>MVRLDFHLVQLFFACMPSLAVYLVAQYARYEIRRMEACIYISCSLLDCMPLNWRRKRRKKKEEAKAKEKEKELNAAEEKEVESNPELLEVRVRLHKLEETLKEIVVESKKQMNSGQTKAHEGGNEK</sequence>
<evidence type="ECO:0000256" key="1">
    <source>
        <dbReference type="SAM" id="MobiDB-lite"/>
    </source>
</evidence>
<proteinExistence type="predicted"/>
<dbReference type="EMBL" id="CM007651">
    <property type="protein sequence ID" value="ONI29453.1"/>
    <property type="molecule type" value="Genomic_DNA"/>
</dbReference>
<dbReference type="Proteomes" id="UP000006882">
    <property type="component" value="Chromosome G1"/>
</dbReference>
<feature type="transmembrane region" description="Helical" evidence="2">
    <location>
        <begin position="6"/>
        <end position="25"/>
    </location>
</feature>
<organism evidence="3 4">
    <name type="scientific">Prunus persica</name>
    <name type="common">Peach</name>
    <name type="synonym">Amygdalus persica</name>
    <dbReference type="NCBI Taxonomy" id="3760"/>
    <lineage>
        <taxon>Eukaryota</taxon>
        <taxon>Viridiplantae</taxon>
        <taxon>Streptophyta</taxon>
        <taxon>Embryophyta</taxon>
        <taxon>Tracheophyta</taxon>
        <taxon>Spermatophyta</taxon>
        <taxon>Magnoliopsida</taxon>
        <taxon>eudicotyledons</taxon>
        <taxon>Gunneridae</taxon>
        <taxon>Pentapetalae</taxon>
        <taxon>rosids</taxon>
        <taxon>fabids</taxon>
        <taxon>Rosales</taxon>
        <taxon>Rosaceae</taxon>
        <taxon>Amygdaloideae</taxon>
        <taxon>Amygdaleae</taxon>
        <taxon>Prunus</taxon>
    </lineage>
</organism>
<keyword evidence="2" id="KW-0472">Membrane</keyword>
<evidence type="ECO:0000313" key="4">
    <source>
        <dbReference type="Proteomes" id="UP000006882"/>
    </source>
</evidence>
<protein>
    <submittedName>
        <fullName evidence="3">Uncharacterized protein</fullName>
    </submittedName>
</protein>